<evidence type="ECO:0000313" key="4">
    <source>
        <dbReference type="Proteomes" id="UP000011744"/>
    </source>
</evidence>
<evidence type="ECO:0000313" key="3">
    <source>
        <dbReference type="EMBL" id="EME69199.1"/>
    </source>
</evidence>
<organism evidence="3 4">
    <name type="scientific">Paramagnetospirillum caucaseum</name>
    <dbReference type="NCBI Taxonomy" id="1244869"/>
    <lineage>
        <taxon>Bacteria</taxon>
        <taxon>Pseudomonadati</taxon>
        <taxon>Pseudomonadota</taxon>
        <taxon>Alphaproteobacteria</taxon>
        <taxon>Rhodospirillales</taxon>
        <taxon>Magnetospirillaceae</taxon>
        <taxon>Paramagnetospirillum</taxon>
    </lineage>
</organism>
<dbReference type="STRING" id="1244869.H261_14630"/>
<keyword evidence="2" id="KW-1133">Transmembrane helix</keyword>
<dbReference type="eggNOG" id="COG5462">
    <property type="taxonomic scope" value="Bacteria"/>
</dbReference>
<dbReference type="Proteomes" id="UP000011744">
    <property type="component" value="Unassembled WGS sequence"/>
</dbReference>
<keyword evidence="4" id="KW-1185">Reference proteome</keyword>
<dbReference type="AlphaFoldDB" id="M3A9N3"/>
<evidence type="ECO:0000256" key="2">
    <source>
        <dbReference type="SAM" id="Phobius"/>
    </source>
</evidence>
<keyword evidence="2" id="KW-0472">Membrane</keyword>
<feature type="transmembrane region" description="Helical" evidence="2">
    <location>
        <begin position="6"/>
        <end position="25"/>
    </location>
</feature>
<dbReference type="RefSeq" id="WP_008618873.1">
    <property type="nucleotide sequence ID" value="NZ_AONQ01000040.1"/>
</dbReference>
<keyword evidence="2" id="KW-0812">Transmembrane</keyword>
<dbReference type="PATRIC" id="fig|1244869.3.peg.2945"/>
<dbReference type="OrthoDB" id="7165680at2"/>
<accession>M3A9N3</accession>
<gene>
    <name evidence="3" type="ORF">H261_14630</name>
</gene>
<name>M3A9N3_9PROT</name>
<evidence type="ECO:0000256" key="1">
    <source>
        <dbReference type="SAM" id="MobiDB-lite"/>
    </source>
</evidence>
<comment type="caution">
    <text evidence="3">The sequence shown here is derived from an EMBL/GenBank/DDBJ whole genome shotgun (WGS) entry which is preliminary data.</text>
</comment>
<feature type="region of interest" description="Disordered" evidence="1">
    <location>
        <begin position="134"/>
        <end position="212"/>
    </location>
</feature>
<dbReference type="EMBL" id="AONQ01000040">
    <property type="protein sequence ID" value="EME69199.1"/>
    <property type="molecule type" value="Genomic_DNA"/>
</dbReference>
<sequence length="212" mass="22099">MRRGLTGTILWTLLAVGVGVVLFVVKYEVKDLEHRLAGLNAQIHGNQETIHILRAEWSYLNDPARLRALSEKHLGMKPVTPTQVATLDTLPKDGIPATGVVYAAVSPSRMSMPVQAQAKPAEPKAAPPAIPAKLAESPARPRPADSARPQPDKPQPPKSGAATLAQGATVKPLETPSAKTATPAPAPAPAKGGRSIVIQSPALATTEPGGAR</sequence>
<reference evidence="3 4" key="1">
    <citation type="journal article" date="2014" name="Genome Announc.">
        <title>Draft Genome Sequence of Magnetospirillum sp. Strain SO-1, a Freshwater Magnetotactic Bacterium Isolated from the Ol'khovka River, Russia.</title>
        <authorList>
            <person name="Grouzdev D.S."/>
            <person name="Dziuba M.V."/>
            <person name="Sukhacheva M.S."/>
            <person name="Mardanov A.V."/>
            <person name="Beletskiy A.V."/>
            <person name="Kuznetsov B.B."/>
            <person name="Skryabin K.G."/>
        </authorList>
    </citation>
    <scope>NUCLEOTIDE SEQUENCE [LARGE SCALE GENOMIC DNA]</scope>
    <source>
        <strain evidence="3 4">SO-1</strain>
    </source>
</reference>
<feature type="compositionally biased region" description="Low complexity" evidence="1">
    <location>
        <begin position="134"/>
        <end position="149"/>
    </location>
</feature>
<proteinExistence type="predicted"/>
<protein>
    <submittedName>
        <fullName evidence="3">Periplasmic protein TonB</fullName>
    </submittedName>
</protein>